<dbReference type="Pfam" id="PF01381">
    <property type="entry name" value="HTH_3"/>
    <property type="match status" value="1"/>
</dbReference>
<dbReference type="PANTHER" id="PTHR36511:SF3">
    <property type="entry name" value="ANTITOXIN HIGA-2"/>
    <property type="match status" value="1"/>
</dbReference>
<protein>
    <submittedName>
        <fullName evidence="5">Helix-turn-helix domain-containing protein</fullName>
    </submittedName>
</protein>
<dbReference type="RefSeq" id="WP_124925912.1">
    <property type="nucleotide sequence ID" value="NZ_BMOH01000006.1"/>
</dbReference>
<dbReference type="NCBIfam" id="NF041265">
    <property type="entry name" value="NadS"/>
    <property type="match status" value="1"/>
</dbReference>
<dbReference type="SUPFAM" id="SSF47413">
    <property type="entry name" value="lambda repressor-like DNA-binding domains"/>
    <property type="match status" value="1"/>
</dbReference>
<dbReference type="Gene3D" id="1.10.260.40">
    <property type="entry name" value="lambda repressor-like DNA-binding domains"/>
    <property type="match status" value="1"/>
</dbReference>
<feature type="domain" description="HTH cro/C1-type" evidence="4">
    <location>
        <begin position="37"/>
        <end position="73"/>
    </location>
</feature>
<dbReference type="OrthoDB" id="9799384at2"/>
<organism evidence="5 6">
    <name type="scientific">Amphritea balenae</name>
    <dbReference type="NCBI Taxonomy" id="452629"/>
    <lineage>
        <taxon>Bacteria</taxon>
        <taxon>Pseudomonadati</taxon>
        <taxon>Pseudomonadota</taxon>
        <taxon>Gammaproteobacteria</taxon>
        <taxon>Oceanospirillales</taxon>
        <taxon>Oceanospirillaceae</taxon>
        <taxon>Amphritea</taxon>
    </lineage>
</organism>
<dbReference type="InterPro" id="IPR047761">
    <property type="entry name" value="NadS-like"/>
</dbReference>
<dbReference type="CDD" id="cd00093">
    <property type="entry name" value="HTH_XRE"/>
    <property type="match status" value="1"/>
</dbReference>
<reference evidence="5 6" key="1">
    <citation type="submission" date="2018-11" db="EMBL/GenBank/DDBJ databases">
        <title>The draft genome sequence of Amphritea balenae JAMM 1525T.</title>
        <authorList>
            <person name="Fang Z."/>
            <person name="Zhang Y."/>
            <person name="Han X."/>
        </authorList>
    </citation>
    <scope>NUCLEOTIDE SEQUENCE [LARGE SCALE GENOMIC DNA]</scope>
    <source>
        <strain evidence="5 6">JAMM 1525</strain>
    </source>
</reference>
<evidence type="ECO:0000259" key="4">
    <source>
        <dbReference type="PROSITE" id="PS50943"/>
    </source>
</evidence>
<sequence length="98" mass="11172">MKDELFSDLQASAEEMVAIENGEQQPRSVHHYQTLDVKAIREASGKNRIEFAEIIGASYETVKSWENRRRNPSGVTKKLLTLIQDNPRKMIELLNNSG</sequence>
<dbReference type="Proteomes" id="UP000267535">
    <property type="component" value="Unassembled WGS sequence"/>
</dbReference>
<dbReference type="PROSITE" id="PS50943">
    <property type="entry name" value="HTH_CROC1"/>
    <property type="match status" value="1"/>
</dbReference>
<evidence type="ECO:0000256" key="3">
    <source>
        <dbReference type="ARBA" id="ARBA00023163"/>
    </source>
</evidence>
<keyword evidence="3" id="KW-0804">Transcription</keyword>
<dbReference type="AlphaFoldDB" id="A0A3P1SU93"/>
<dbReference type="InterPro" id="IPR010982">
    <property type="entry name" value="Lambda_DNA-bd_dom_sf"/>
</dbReference>
<dbReference type="InterPro" id="IPR001387">
    <property type="entry name" value="Cro/C1-type_HTH"/>
</dbReference>
<gene>
    <name evidence="5" type="ORF">EHS89_09545</name>
</gene>
<accession>A0A3P1SU93</accession>
<evidence type="ECO:0000256" key="2">
    <source>
        <dbReference type="ARBA" id="ARBA00023125"/>
    </source>
</evidence>
<evidence type="ECO:0000313" key="5">
    <source>
        <dbReference type="EMBL" id="RRC99722.1"/>
    </source>
</evidence>
<keyword evidence="2" id="KW-0238">DNA-binding</keyword>
<dbReference type="InterPro" id="IPR052359">
    <property type="entry name" value="HTH-type_reg/antitoxin"/>
</dbReference>
<evidence type="ECO:0000256" key="1">
    <source>
        <dbReference type="ARBA" id="ARBA00023015"/>
    </source>
</evidence>
<proteinExistence type="predicted"/>
<evidence type="ECO:0000313" key="6">
    <source>
        <dbReference type="Proteomes" id="UP000267535"/>
    </source>
</evidence>
<keyword evidence="1" id="KW-0805">Transcription regulation</keyword>
<name>A0A3P1SU93_9GAMM</name>
<dbReference type="GO" id="GO:0003677">
    <property type="term" value="F:DNA binding"/>
    <property type="evidence" value="ECO:0007669"/>
    <property type="project" value="UniProtKB-KW"/>
</dbReference>
<comment type="caution">
    <text evidence="5">The sequence shown here is derived from an EMBL/GenBank/DDBJ whole genome shotgun (WGS) entry which is preliminary data.</text>
</comment>
<keyword evidence="6" id="KW-1185">Reference proteome</keyword>
<dbReference type="PANTHER" id="PTHR36511">
    <property type="entry name" value="MERR FAMILY BACTERIAL REGULATORY PROTEIN"/>
    <property type="match status" value="1"/>
</dbReference>
<dbReference type="EMBL" id="RQXV01000004">
    <property type="protein sequence ID" value="RRC99722.1"/>
    <property type="molecule type" value="Genomic_DNA"/>
</dbReference>